<accession>A0AAV4S5G5</accession>
<organism evidence="1 2">
    <name type="scientific">Caerostris extrusa</name>
    <name type="common">Bark spider</name>
    <name type="synonym">Caerostris bankana</name>
    <dbReference type="NCBI Taxonomy" id="172846"/>
    <lineage>
        <taxon>Eukaryota</taxon>
        <taxon>Metazoa</taxon>
        <taxon>Ecdysozoa</taxon>
        <taxon>Arthropoda</taxon>
        <taxon>Chelicerata</taxon>
        <taxon>Arachnida</taxon>
        <taxon>Araneae</taxon>
        <taxon>Araneomorphae</taxon>
        <taxon>Entelegynae</taxon>
        <taxon>Araneoidea</taxon>
        <taxon>Araneidae</taxon>
        <taxon>Caerostris</taxon>
    </lineage>
</organism>
<evidence type="ECO:0000313" key="2">
    <source>
        <dbReference type="Proteomes" id="UP001054945"/>
    </source>
</evidence>
<sequence length="121" mass="14069">MSSRTLSSMYLDHIIESERSKFPQRECSMASINIPFYNDSVPWLQDYNVDRHICLTKSFRLVPWCLYQPPIWLQLKGPSGTDHGPIKRRPLSLQPPAPTNLLPVCTRIRCCCFYAIRFPVL</sequence>
<dbReference type="AlphaFoldDB" id="A0AAV4S5G5"/>
<reference evidence="1 2" key="1">
    <citation type="submission" date="2021-06" db="EMBL/GenBank/DDBJ databases">
        <title>Caerostris extrusa draft genome.</title>
        <authorList>
            <person name="Kono N."/>
            <person name="Arakawa K."/>
        </authorList>
    </citation>
    <scope>NUCLEOTIDE SEQUENCE [LARGE SCALE GENOMIC DNA]</scope>
</reference>
<protein>
    <submittedName>
        <fullName evidence="1">Uncharacterized protein</fullName>
    </submittedName>
</protein>
<keyword evidence="2" id="KW-1185">Reference proteome</keyword>
<comment type="caution">
    <text evidence="1">The sequence shown here is derived from an EMBL/GenBank/DDBJ whole genome shotgun (WGS) entry which is preliminary data.</text>
</comment>
<dbReference type="Proteomes" id="UP001054945">
    <property type="component" value="Unassembled WGS sequence"/>
</dbReference>
<evidence type="ECO:0000313" key="1">
    <source>
        <dbReference type="EMBL" id="GIY28604.1"/>
    </source>
</evidence>
<proteinExistence type="predicted"/>
<name>A0AAV4S5G5_CAEEX</name>
<gene>
    <name evidence="1" type="ORF">CEXT_547741</name>
</gene>
<dbReference type="EMBL" id="BPLR01008966">
    <property type="protein sequence ID" value="GIY28604.1"/>
    <property type="molecule type" value="Genomic_DNA"/>
</dbReference>